<organism evidence="2 3">
    <name type="scientific">Rhodobaculum claviforme</name>
    <dbReference type="NCBI Taxonomy" id="1549854"/>
    <lineage>
        <taxon>Bacteria</taxon>
        <taxon>Pseudomonadati</taxon>
        <taxon>Pseudomonadota</taxon>
        <taxon>Alphaproteobacteria</taxon>
        <taxon>Rhodobacterales</taxon>
        <taxon>Paracoccaceae</taxon>
        <taxon>Rhodobaculum</taxon>
    </lineage>
</organism>
<evidence type="ECO:0000256" key="1">
    <source>
        <dbReference type="SAM" id="MobiDB-lite"/>
    </source>
</evidence>
<protein>
    <submittedName>
        <fullName evidence="2">Uncharacterized protein</fullName>
    </submittedName>
</protein>
<proteinExistence type="predicted"/>
<sequence>MTRSIVLHPGLPKCATSTLQRLFVMEDHALARALGVAVLGKGFVPMNGPPPVTELMYAPEDCLRALRAQDYPPGQYFLSSEALASQPDFIAEIAQLFTVSRMVVTVRFPPAQALSNFRYSGWLTQDLHGALADRATGPLHALQRHARKLAQLSALAETLACPVEGAGLAERFCLTCFAQTPARLGDAPFATLRPANESIGLGFATALREALVAQGLTVTGADRARLVKLAQRRRLPPDVAGLMPEGFAPADLAPALDALEGYGALLRDHGVAAADTATAVAAAEAQFRALLARPGATRPQMATLRRHAGAVVRAATDPDADTGPPQRSRV</sequence>
<keyword evidence="3" id="KW-1185">Reference proteome</keyword>
<evidence type="ECO:0000313" key="2">
    <source>
        <dbReference type="EMBL" id="MBK5928439.1"/>
    </source>
</evidence>
<reference evidence="2" key="2">
    <citation type="journal article" date="2020" name="Microorganisms">
        <title>Osmotic Adaptation and Compatible Solute Biosynthesis of Phototrophic Bacteria as Revealed from Genome Analyses.</title>
        <authorList>
            <person name="Imhoff J.F."/>
            <person name="Rahn T."/>
            <person name="Kunzel S."/>
            <person name="Keller A."/>
            <person name="Neulinger S.C."/>
        </authorList>
    </citation>
    <scope>NUCLEOTIDE SEQUENCE</scope>
    <source>
        <strain evidence="2">LMG 28126</strain>
    </source>
</reference>
<comment type="caution">
    <text evidence="2">The sequence shown here is derived from an EMBL/GenBank/DDBJ whole genome shotgun (WGS) entry which is preliminary data.</text>
</comment>
<dbReference type="RefSeq" id="WP_201158203.1">
    <property type="nucleotide sequence ID" value="NZ_NHSD01000305.1"/>
</dbReference>
<accession>A0A934WK29</accession>
<dbReference type="Proteomes" id="UP000706333">
    <property type="component" value="Unassembled WGS sequence"/>
</dbReference>
<name>A0A934WK29_9RHOB</name>
<evidence type="ECO:0000313" key="3">
    <source>
        <dbReference type="Proteomes" id="UP000706333"/>
    </source>
</evidence>
<gene>
    <name evidence="2" type="ORF">CCR87_14045</name>
</gene>
<reference evidence="2" key="1">
    <citation type="submission" date="2017-05" db="EMBL/GenBank/DDBJ databases">
        <authorList>
            <person name="Imhoff J.F."/>
            <person name="Rahn T."/>
            <person name="Kuenzel S."/>
            <person name="Neulinger S.C."/>
        </authorList>
    </citation>
    <scope>NUCLEOTIDE SEQUENCE</scope>
    <source>
        <strain evidence="2">LMG 28126</strain>
    </source>
</reference>
<dbReference type="EMBL" id="NHSD01000305">
    <property type="protein sequence ID" value="MBK5928439.1"/>
    <property type="molecule type" value="Genomic_DNA"/>
</dbReference>
<dbReference type="AlphaFoldDB" id="A0A934WK29"/>
<feature type="region of interest" description="Disordered" evidence="1">
    <location>
        <begin position="310"/>
        <end position="330"/>
    </location>
</feature>